<dbReference type="OrthoDB" id="9816335at2"/>
<dbReference type="Gene3D" id="2.60.120.10">
    <property type="entry name" value="Jelly Rolls"/>
    <property type="match status" value="1"/>
</dbReference>
<name>A0A0D7WUB4_9BACL</name>
<reference evidence="6 7" key="1">
    <citation type="submission" date="2014-11" db="EMBL/GenBank/DDBJ databases">
        <title>Draft Genome Sequences of Paenibacillus polymyxa NRRL B-30509 and Paenibacillus terrae NRRL B-30644, Strains from a Poultry Environment that Produce Tridecaptin A and Paenicidins.</title>
        <authorList>
            <person name="van Belkum M.J."/>
            <person name="Lohans C.T."/>
            <person name="Vederas J.C."/>
        </authorList>
    </citation>
    <scope>NUCLEOTIDE SEQUENCE [LARGE SCALE GENOMIC DNA]</scope>
    <source>
        <strain evidence="6 7">NRRL B-30644</strain>
    </source>
</reference>
<dbReference type="Pfam" id="PF02311">
    <property type="entry name" value="AraC_binding"/>
    <property type="match status" value="1"/>
</dbReference>
<dbReference type="Proteomes" id="UP000032534">
    <property type="component" value="Unassembled WGS sequence"/>
</dbReference>
<feature type="domain" description="HTH araC/xylS-type" evidence="5">
    <location>
        <begin position="231"/>
        <end position="328"/>
    </location>
</feature>
<dbReference type="InterPro" id="IPR037923">
    <property type="entry name" value="HTH-like"/>
</dbReference>
<evidence type="ECO:0000256" key="3">
    <source>
        <dbReference type="ARBA" id="ARBA00023163"/>
    </source>
</evidence>
<evidence type="ECO:0000256" key="4">
    <source>
        <dbReference type="SAM" id="Coils"/>
    </source>
</evidence>
<dbReference type="SMART" id="SM00342">
    <property type="entry name" value="HTH_ARAC"/>
    <property type="match status" value="1"/>
</dbReference>
<dbReference type="Pfam" id="PF12833">
    <property type="entry name" value="HTH_18"/>
    <property type="match status" value="1"/>
</dbReference>
<organism evidence="6 7">
    <name type="scientific">Paenibacillus terrae</name>
    <dbReference type="NCBI Taxonomy" id="159743"/>
    <lineage>
        <taxon>Bacteria</taxon>
        <taxon>Bacillati</taxon>
        <taxon>Bacillota</taxon>
        <taxon>Bacilli</taxon>
        <taxon>Bacillales</taxon>
        <taxon>Paenibacillaceae</taxon>
        <taxon>Paenibacillus</taxon>
    </lineage>
</organism>
<dbReference type="InterPro" id="IPR003313">
    <property type="entry name" value="AraC-bd"/>
</dbReference>
<dbReference type="PANTHER" id="PTHR43280">
    <property type="entry name" value="ARAC-FAMILY TRANSCRIPTIONAL REGULATOR"/>
    <property type="match status" value="1"/>
</dbReference>
<dbReference type="GO" id="GO:0003700">
    <property type="term" value="F:DNA-binding transcription factor activity"/>
    <property type="evidence" value="ECO:0007669"/>
    <property type="project" value="InterPro"/>
</dbReference>
<dbReference type="SUPFAM" id="SSF51215">
    <property type="entry name" value="Regulatory protein AraC"/>
    <property type="match status" value="1"/>
</dbReference>
<proteinExistence type="predicted"/>
<dbReference type="RefSeq" id="WP_044648898.1">
    <property type="nucleotide sequence ID" value="NZ_JTHP01000087.1"/>
</dbReference>
<dbReference type="InterPro" id="IPR009057">
    <property type="entry name" value="Homeodomain-like_sf"/>
</dbReference>
<keyword evidence="3" id="KW-0804">Transcription</keyword>
<dbReference type="InterPro" id="IPR018060">
    <property type="entry name" value="HTH_AraC"/>
</dbReference>
<sequence>MNLHELDQLLRIKTEIELLQQQNNQVINDLSEEAEDERYYDINQNMYRMPALFFFGEHDIYISKHNRFAPMLEHMHEFIELNYVYSGKCNQIIAGKEIQLCEGQVCVLDKDVPHSIAPLGEDDILINILLQRETISSLFLQRLSKKKSLIGEFLANSVLQHQHHNHFIIFESQYNENLQYILRRILIEYFSSQEDSMELVKAYLQIVFGELVRVLESEHNIHLNQQENNITSILNYMEEHYQHLSLQQLSNHFSYNSTYLSNKLKKVTGLTYTQLIANIKLNAAYSLVVNTNLPFEMIFKQVGYNSMSFFYKKFKMAYGATPQNIRNKQLRK</sequence>
<comment type="caution">
    <text evidence="6">The sequence shown here is derived from an EMBL/GenBank/DDBJ whole genome shotgun (WGS) entry which is preliminary data.</text>
</comment>
<evidence type="ECO:0000256" key="2">
    <source>
        <dbReference type="ARBA" id="ARBA00023125"/>
    </source>
</evidence>
<keyword evidence="7" id="KW-1185">Reference proteome</keyword>
<dbReference type="EMBL" id="JTHP01000087">
    <property type="protein sequence ID" value="KJD42766.1"/>
    <property type="molecule type" value="Genomic_DNA"/>
</dbReference>
<dbReference type="PROSITE" id="PS01124">
    <property type="entry name" value="HTH_ARAC_FAMILY_2"/>
    <property type="match status" value="1"/>
</dbReference>
<evidence type="ECO:0000259" key="5">
    <source>
        <dbReference type="PROSITE" id="PS01124"/>
    </source>
</evidence>
<gene>
    <name evidence="6" type="ORF">QD47_26345</name>
</gene>
<evidence type="ECO:0000256" key="1">
    <source>
        <dbReference type="ARBA" id="ARBA00023015"/>
    </source>
</evidence>
<evidence type="ECO:0000313" key="6">
    <source>
        <dbReference type="EMBL" id="KJD42766.1"/>
    </source>
</evidence>
<keyword evidence="1" id="KW-0805">Transcription regulation</keyword>
<dbReference type="Gene3D" id="1.10.10.60">
    <property type="entry name" value="Homeodomain-like"/>
    <property type="match status" value="2"/>
</dbReference>
<dbReference type="GO" id="GO:0043565">
    <property type="term" value="F:sequence-specific DNA binding"/>
    <property type="evidence" value="ECO:0007669"/>
    <property type="project" value="InterPro"/>
</dbReference>
<feature type="coiled-coil region" evidence="4">
    <location>
        <begin position="9"/>
        <end position="36"/>
    </location>
</feature>
<accession>A0A0D7WUB4</accession>
<keyword evidence="2" id="KW-0238">DNA-binding</keyword>
<evidence type="ECO:0000313" key="7">
    <source>
        <dbReference type="Proteomes" id="UP000032534"/>
    </source>
</evidence>
<dbReference type="PATRIC" id="fig|159743.3.peg.5846"/>
<protein>
    <submittedName>
        <fullName evidence="6">AraC family transcriptional regulator</fullName>
    </submittedName>
</protein>
<keyword evidence="4" id="KW-0175">Coiled coil</keyword>
<dbReference type="SUPFAM" id="SSF46689">
    <property type="entry name" value="Homeodomain-like"/>
    <property type="match status" value="1"/>
</dbReference>
<dbReference type="InterPro" id="IPR014710">
    <property type="entry name" value="RmlC-like_jellyroll"/>
</dbReference>
<dbReference type="AlphaFoldDB" id="A0A0D7WUB4"/>
<dbReference type="PANTHER" id="PTHR43280:SF28">
    <property type="entry name" value="HTH-TYPE TRANSCRIPTIONAL ACTIVATOR RHAS"/>
    <property type="match status" value="1"/>
</dbReference>